<reference evidence="1 2" key="1">
    <citation type="submission" date="2018-03" db="EMBL/GenBank/DDBJ databases">
        <title>The draft genome of Mesorhizobium sp. 6GN-30.</title>
        <authorList>
            <person name="Liu L."/>
            <person name="Li L."/>
            <person name="Wang T."/>
            <person name="Zhang X."/>
            <person name="Liang L."/>
        </authorList>
    </citation>
    <scope>NUCLEOTIDE SEQUENCE [LARGE SCALE GENOMIC DNA]</scope>
    <source>
        <strain evidence="1 2">6GN30</strain>
    </source>
</reference>
<dbReference type="Proteomes" id="UP000241229">
    <property type="component" value="Unassembled WGS sequence"/>
</dbReference>
<dbReference type="AlphaFoldDB" id="A0A2P7STL7"/>
<evidence type="ECO:0000313" key="1">
    <source>
        <dbReference type="EMBL" id="PSJ65839.1"/>
    </source>
</evidence>
<dbReference type="Pfam" id="PF10931">
    <property type="entry name" value="DUF2735"/>
    <property type="match status" value="1"/>
</dbReference>
<evidence type="ECO:0000313" key="2">
    <source>
        <dbReference type="Proteomes" id="UP000241229"/>
    </source>
</evidence>
<accession>A0A2P7STL7</accession>
<dbReference type="InterPro" id="IPR021232">
    <property type="entry name" value="DUF2735"/>
</dbReference>
<comment type="caution">
    <text evidence="1">The sequence shown here is derived from an EMBL/GenBank/DDBJ whole genome shotgun (WGS) entry which is preliminary data.</text>
</comment>
<keyword evidence="2" id="KW-1185">Reference proteome</keyword>
<protein>
    <submittedName>
        <fullName evidence="1">DUF2735 domain-containing protein</fullName>
    </submittedName>
</protein>
<dbReference type="RefSeq" id="WP_106770381.1">
    <property type="nucleotide sequence ID" value="NZ_PXYK01000001.1"/>
</dbReference>
<gene>
    <name evidence="1" type="ORF">C7I84_01595</name>
</gene>
<organism evidence="1 2">
    <name type="scientific">Kumtagia ephedrae</name>
    <dbReference type="NCBI Taxonomy" id="2116701"/>
    <lineage>
        <taxon>Bacteria</taxon>
        <taxon>Pseudomonadati</taxon>
        <taxon>Pseudomonadota</taxon>
        <taxon>Alphaproteobacteria</taxon>
        <taxon>Hyphomicrobiales</taxon>
        <taxon>Phyllobacteriaceae</taxon>
        <taxon>Kumtagia</taxon>
    </lineage>
</organism>
<name>A0A2P7STL7_9HYPH</name>
<dbReference type="OrthoDB" id="8001436at2"/>
<dbReference type="EMBL" id="PXYK01000001">
    <property type="protein sequence ID" value="PSJ65839.1"/>
    <property type="molecule type" value="Genomic_DNA"/>
</dbReference>
<sequence length="65" mass="7162">MNASPERQTAKILPFPMRGRASAAILSNKDKFAAELASLRTLDVAGETAWYHDAAIDEAAHDRRH</sequence>
<proteinExistence type="predicted"/>